<evidence type="ECO:0000313" key="2">
    <source>
        <dbReference type="Proteomes" id="UP000886501"/>
    </source>
</evidence>
<reference evidence="1" key="1">
    <citation type="submission" date="2019-10" db="EMBL/GenBank/DDBJ databases">
        <authorList>
            <consortium name="DOE Joint Genome Institute"/>
            <person name="Kuo A."/>
            <person name="Miyauchi S."/>
            <person name="Kiss E."/>
            <person name="Drula E."/>
            <person name="Kohler A."/>
            <person name="Sanchez-Garcia M."/>
            <person name="Andreopoulos B."/>
            <person name="Barry K.W."/>
            <person name="Bonito G."/>
            <person name="Buee M."/>
            <person name="Carver A."/>
            <person name="Chen C."/>
            <person name="Cichocki N."/>
            <person name="Clum A."/>
            <person name="Culley D."/>
            <person name="Crous P.W."/>
            <person name="Fauchery L."/>
            <person name="Girlanda M."/>
            <person name="Hayes R."/>
            <person name="Keri Z."/>
            <person name="Labutti K."/>
            <person name="Lipzen A."/>
            <person name="Lombard V."/>
            <person name="Magnuson J."/>
            <person name="Maillard F."/>
            <person name="Morin E."/>
            <person name="Murat C."/>
            <person name="Nolan M."/>
            <person name="Ohm R."/>
            <person name="Pangilinan J."/>
            <person name="Pereira M."/>
            <person name="Perotto S."/>
            <person name="Peter M."/>
            <person name="Riley R."/>
            <person name="Sitrit Y."/>
            <person name="Stielow B."/>
            <person name="Szollosi G."/>
            <person name="Zifcakova L."/>
            <person name="Stursova M."/>
            <person name="Spatafora J.W."/>
            <person name="Tedersoo L."/>
            <person name="Vaario L.-M."/>
            <person name="Yamada A."/>
            <person name="Yan M."/>
            <person name="Wang P."/>
            <person name="Xu J."/>
            <person name="Bruns T."/>
            <person name="Baldrian P."/>
            <person name="Vilgalys R."/>
            <person name="Henrissat B."/>
            <person name="Grigoriev I.V."/>
            <person name="Hibbett D."/>
            <person name="Nagy L.G."/>
            <person name="Martin F.M."/>
        </authorList>
    </citation>
    <scope>NUCLEOTIDE SEQUENCE</scope>
    <source>
        <strain evidence="1">P2</strain>
    </source>
</reference>
<keyword evidence="2" id="KW-1185">Reference proteome</keyword>
<evidence type="ECO:0000313" key="1">
    <source>
        <dbReference type="EMBL" id="KAF9653894.1"/>
    </source>
</evidence>
<organism evidence="1 2">
    <name type="scientific">Thelephora ganbajun</name>
    <name type="common">Ganba fungus</name>
    <dbReference type="NCBI Taxonomy" id="370292"/>
    <lineage>
        <taxon>Eukaryota</taxon>
        <taxon>Fungi</taxon>
        <taxon>Dikarya</taxon>
        <taxon>Basidiomycota</taxon>
        <taxon>Agaricomycotina</taxon>
        <taxon>Agaricomycetes</taxon>
        <taxon>Thelephorales</taxon>
        <taxon>Thelephoraceae</taxon>
        <taxon>Thelephora</taxon>
    </lineage>
</organism>
<accession>A0ACB6ZWG1</accession>
<gene>
    <name evidence="1" type="ORF">BDM02DRAFT_3086368</name>
</gene>
<dbReference type="EMBL" id="MU117962">
    <property type="protein sequence ID" value="KAF9653894.1"/>
    <property type="molecule type" value="Genomic_DNA"/>
</dbReference>
<name>A0ACB6ZWG1_THEGA</name>
<comment type="caution">
    <text evidence="1">The sequence shown here is derived from an EMBL/GenBank/DDBJ whole genome shotgun (WGS) entry which is preliminary data.</text>
</comment>
<dbReference type="Proteomes" id="UP000886501">
    <property type="component" value="Unassembled WGS sequence"/>
</dbReference>
<reference evidence="1" key="2">
    <citation type="journal article" date="2020" name="Nat. Commun.">
        <title>Large-scale genome sequencing of mycorrhizal fungi provides insights into the early evolution of symbiotic traits.</title>
        <authorList>
            <person name="Miyauchi S."/>
            <person name="Kiss E."/>
            <person name="Kuo A."/>
            <person name="Drula E."/>
            <person name="Kohler A."/>
            <person name="Sanchez-Garcia M."/>
            <person name="Morin E."/>
            <person name="Andreopoulos B."/>
            <person name="Barry K.W."/>
            <person name="Bonito G."/>
            <person name="Buee M."/>
            <person name="Carver A."/>
            <person name="Chen C."/>
            <person name="Cichocki N."/>
            <person name="Clum A."/>
            <person name="Culley D."/>
            <person name="Crous P.W."/>
            <person name="Fauchery L."/>
            <person name="Girlanda M."/>
            <person name="Hayes R.D."/>
            <person name="Keri Z."/>
            <person name="LaButti K."/>
            <person name="Lipzen A."/>
            <person name="Lombard V."/>
            <person name="Magnuson J."/>
            <person name="Maillard F."/>
            <person name="Murat C."/>
            <person name="Nolan M."/>
            <person name="Ohm R.A."/>
            <person name="Pangilinan J."/>
            <person name="Pereira M.F."/>
            <person name="Perotto S."/>
            <person name="Peter M."/>
            <person name="Pfister S."/>
            <person name="Riley R."/>
            <person name="Sitrit Y."/>
            <person name="Stielow J.B."/>
            <person name="Szollosi G."/>
            <person name="Zifcakova L."/>
            <person name="Stursova M."/>
            <person name="Spatafora J.W."/>
            <person name="Tedersoo L."/>
            <person name="Vaario L.M."/>
            <person name="Yamada A."/>
            <person name="Yan M."/>
            <person name="Wang P."/>
            <person name="Xu J."/>
            <person name="Bruns T."/>
            <person name="Baldrian P."/>
            <person name="Vilgalys R."/>
            <person name="Dunand C."/>
            <person name="Henrissat B."/>
            <person name="Grigoriev I.V."/>
            <person name="Hibbett D."/>
            <person name="Nagy L.G."/>
            <person name="Martin F.M."/>
        </authorList>
    </citation>
    <scope>NUCLEOTIDE SEQUENCE</scope>
    <source>
        <strain evidence="1">P2</strain>
    </source>
</reference>
<protein>
    <submittedName>
        <fullName evidence="1">Uncharacterized protein</fullName>
    </submittedName>
</protein>
<sequence>MSKKGSAKTPQEQPHYEYRDIILAKVRGYPPWPCMIVDPETVPDAVTKERPSGKKSTWYCVRFFPTGDYAWVVPKDMSKLKAHEIQSYINEPHKRSGDLLAGYKIALNPVEWEKEKAIEAAEAKEKAENAQVDELDDEDAQGDEDESEKKTTAKSRKRKREAEPAPKKTATKKTKESTEPSLKKRSAANGKGKRNGVKSKATVESEGDTHEEEAGPSKKSSPPPTKKAKREEREQFFLRVSHSLPEDPEVLKVKEWRHKLQKAFLNNKAEPKEEDMPACDELFKLLENYNEMTIVHLSQSKIGKVMRHIQNKENIPRDEEFKFRDRARALVEKWQQQIPASKANGTTKEDTTKDADAKGEDAMDVDATGEPATDKPDAPDTEDAVGDVSTFEGDLTVDAITA</sequence>
<proteinExistence type="predicted"/>